<reference evidence="2" key="1">
    <citation type="journal article" date="2013" name="Nature">
        <title>Draft genome of the wheat A-genome progenitor Triticum urartu.</title>
        <authorList>
            <person name="Ling H.Q."/>
            <person name="Zhao S."/>
            <person name="Liu D."/>
            <person name="Wang J."/>
            <person name="Sun H."/>
            <person name="Zhang C."/>
            <person name="Fan H."/>
            <person name="Li D."/>
            <person name="Dong L."/>
            <person name="Tao Y."/>
            <person name="Gao C."/>
            <person name="Wu H."/>
            <person name="Li Y."/>
            <person name="Cui Y."/>
            <person name="Guo X."/>
            <person name="Zheng S."/>
            <person name="Wang B."/>
            <person name="Yu K."/>
            <person name="Liang Q."/>
            <person name="Yang W."/>
            <person name="Lou X."/>
            <person name="Chen J."/>
            <person name="Feng M."/>
            <person name="Jian J."/>
            <person name="Zhang X."/>
            <person name="Luo G."/>
            <person name="Jiang Y."/>
            <person name="Liu J."/>
            <person name="Wang Z."/>
            <person name="Sha Y."/>
            <person name="Zhang B."/>
            <person name="Wu H."/>
            <person name="Tang D."/>
            <person name="Shen Q."/>
            <person name="Xue P."/>
            <person name="Zou S."/>
            <person name="Wang X."/>
            <person name="Liu X."/>
            <person name="Wang F."/>
            <person name="Yang Y."/>
            <person name="An X."/>
            <person name="Dong Z."/>
            <person name="Zhang K."/>
            <person name="Zhang X."/>
            <person name="Luo M.C."/>
            <person name="Dvorak J."/>
            <person name="Tong Y."/>
            <person name="Wang J."/>
            <person name="Yang H."/>
            <person name="Li Z."/>
            <person name="Wang D."/>
            <person name="Zhang A."/>
            <person name="Wang J."/>
        </authorList>
    </citation>
    <scope>NUCLEOTIDE SEQUENCE</scope>
</reference>
<dbReference type="EMBL" id="KD112780">
    <property type="protein sequence ID" value="EMS60151.1"/>
    <property type="molecule type" value="Genomic_DNA"/>
</dbReference>
<sequence>MGALEQRPEQLDGRSKAGSMRRHLTEATAEAGSGDLRPQLGDFLAHQAACAAAGDGDKSIRSQQRRRLLELGHGGGVATPGRLRGTGHFKLRPRRSWQVAEPGRPAPGRRRLVTRPRQLGGGASRRFRRFEVRLQPHDGSDKGVRKSAMDAEMQRFGAGPRRLMEAVGVAVEGAPAEHSCSGDGLLPR</sequence>
<proteinExistence type="predicted"/>
<evidence type="ECO:0000256" key="1">
    <source>
        <dbReference type="SAM" id="MobiDB-lite"/>
    </source>
</evidence>
<gene>
    <name evidence="2" type="ORF">TRIUR3_30628</name>
</gene>
<accession>M7ZKJ6</accession>
<dbReference type="AlphaFoldDB" id="M7ZKJ6"/>
<protein>
    <submittedName>
        <fullName evidence="2">Uncharacterized protein</fullName>
    </submittedName>
</protein>
<feature type="compositionally biased region" description="Basic and acidic residues" evidence="1">
    <location>
        <begin position="1"/>
        <end position="15"/>
    </location>
</feature>
<organism evidence="2">
    <name type="scientific">Triticum urartu</name>
    <name type="common">Red wild einkorn</name>
    <name type="synonym">Crithodium urartu</name>
    <dbReference type="NCBI Taxonomy" id="4572"/>
    <lineage>
        <taxon>Eukaryota</taxon>
        <taxon>Viridiplantae</taxon>
        <taxon>Streptophyta</taxon>
        <taxon>Embryophyta</taxon>
        <taxon>Tracheophyta</taxon>
        <taxon>Spermatophyta</taxon>
        <taxon>Magnoliopsida</taxon>
        <taxon>Liliopsida</taxon>
        <taxon>Poales</taxon>
        <taxon>Poaceae</taxon>
        <taxon>BOP clade</taxon>
        <taxon>Pooideae</taxon>
        <taxon>Triticodae</taxon>
        <taxon>Triticeae</taxon>
        <taxon>Triticinae</taxon>
        <taxon>Triticum</taxon>
    </lineage>
</organism>
<evidence type="ECO:0000313" key="2">
    <source>
        <dbReference type="EMBL" id="EMS60151.1"/>
    </source>
</evidence>
<name>M7ZKJ6_TRIUA</name>
<feature type="region of interest" description="Disordered" evidence="1">
    <location>
        <begin position="1"/>
        <end position="35"/>
    </location>
</feature>